<dbReference type="SUPFAM" id="SSF53756">
    <property type="entry name" value="UDP-Glycosyltransferase/glycogen phosphorylase"/>
    <property type="match status" value="1"/>
</dbReference>
<evidence type="ECO:0000313" key="3">
    <source>
        <dbReference type="Proteomes" id="UP001208567"/>
    </source>
</evidence>
<dbReference type="RefSeq" id="WP_264851637.1">
    <property type="nucleotide sequence ID" value="NZ_BRXR01000001.1"/>
</dbReference>
<proteinExistence type="predicted"/>
<dbReference type="InterPro" id="IPR055259">
    <property type="entry name" value="YkvP/CgeB_Glyco_trans-like"/>
</dbReference>
<dbReference type="EMBL" id="BRXR01000001">
    <property type="protein sequence ID" value="GLC32335.1"/>
    <property type="molecule type" value="Genomic_DNA"/>
</dbReference>
<feature type="domain" description="Spore protein YkvP/CgeB glycosyl transferase-like" evidence="1">
    <location>
        <begin position="234"/>
        <end position="376"/>
    </location>
</feature>
<evidence type="ECO:0000313" key="2">
    <source>
        <dbReference type="EMBL" id="GLC32335.1"/>
    </source>
</evidence>
<dbReference type="Pfam" id="PF13524">
    <property type="entry name" value="Glyco_trans_1_2"/>
    <property type="match status" value="1"/>
</dbReference>
<reference evidence="2 3" key="1">
    <citation type="journal article" date="2024" name="Int. J. Syst. Evol. Microbiol.">
        <title>Clostridium omnivorum sp. nov., isolated from anoxic soil under the treatment of reductive soil disinfestation.</title>
        <authorList>
            <person name="Ueki A."/>
            <person name="Tonouchi A."/>
            <person name="Kaku N."/>
            <person name="Honma S."/>
            <person name="Ueki K."/>
        </authorList>
    </citation>
    <scope>NUCLEOTIDE SEQUENCE [LARGE SCALE GENOMIC DNA]</scope>
    <source>
        <strain evidence="2 3">E14</strain>
    </source>
</reference>
<dbReference type="Gene3D" id="3.40.50.2000">
    <property type="entry name" value="Glycogen Phosphorylase B"/>
    <property type="match status" value="1"/>
</dbReference>
<accession>A0ABQ5NBC5</accession>
<name>A0ABQ5NBC5_9CLOT</name>
<dbReference type="Proteomes" id="UP001208567">
    <property type="component" value="Unassembled WGS sequence"/>
</dbReference>
<evidence type="ECO:0000259" key="1">
    <source>
        <dbReference type="Pfam" id="PF13524"/>
    </source>
</evidence>
<organism evidence="2 3">
    <name type="scientific">Clostridium omnivorum</name>
    <dbReference type="NCBI Taxonomy" id="1604902"/>
    <lineage>
        <taxon>Bacteria</taxon>
        <taxon>Bacillati</taxon>
        <taxon>Bacillota</taxon>
        <taxon>Clostridia</taxon>
        <taxon>Eubacteriales</taxon>
        <taxon>Clostridiaceae</taxon>
        <taxon>Clostridium</taxon>
    </lineage>
</organism>
<keyword evidence="3" id="KW-1185">Reference proteome</keyword>
<protein>
    <recommendedName>
        <fullName evidence="1">Spore protein YkvP/CgeB glycosyl transferase-like domain-containing protein</fullName>
    </recommendedName>
</protein>
<comment type="caution">
    <text evidence="2">The sequence shown here is derived from an EMBL/GenBank/DDBJ whole genome shotgun (WGS) entry which is preliminary data.</text>
</comment>
<gene>
    <name evidence="2" type="ORF">bsdE14_37450</name>
</gene>
<sequence length="380" mass="44305">MADIIIFKGSGQYDALQYFADKLYEAFIEENINVRLLDLVESQLSVDDLEFLIKNERPKLFIGINTNGFNIGETKYYKFFNVNHLAILIDHPIYHLNSLDFSANTLYISCVDEDRLSFLKDTKNYNRGFLLYHGVDSKIKFNAFDKENDMVFFGSLYDYEDKRAQWKNKYNDDIIKVLNTALEIGIYNSFMPVQDIMDLALRYCGYELHDYKQIEIGRLLITEIDGYLRNYHRHKFISNIKENKIVIHGNGCWDKYFNGCNNIDIRPEVKMNEAVNIMQKSKITINCTITGMYNGSHERPFMAAMAGSVVLSNYSPFYERVFGESAVLTNILDMNDIDNKINGILNDESLRMNMAYKARKNVAENHTWNSRVRQIMSMLD</sequence>